<keyword evidence="8" id="KW-0547">Nucleotide-binding</keyword>
<dbReference type="GO" id="GO:0000049">
    <property type="term" value="F:tRNA binding"/>
    <property type="evidence" value="ECO:0007669"/>
    <property type="project" value="UniProtKB-KW"/>
</dbReference>
<evidence type="ECO:0000313" key="15">
    <source>
        <dbReference type="Proteomes" id="UP000322454"/>
    </source>
</evidence>
<feature type="domain" description="tRNA nucleotidyltransferase/poly(A) polymerase RNA and SrmB- binding" evidence="13">
    <location>
        <begin position="229"/>
        <end position="284"/>
    </location>
</feature>
<dbReference type="PANTHER" id="PTHR47788:SF1">
    <property type="entry name" value="A-ADDING TRNA NUCLEOTIDYLTRANSFERASE"/>
    <property type="match status" value="1"/>
</dbReference>
<reference evidence="14 15" key="1">
    <citation type="submission" date="2019-01" db="EMBL/GenBank/DDBJ databases">
        <title>Insights into ecological role of a new deltaproteobacterial order Candidatus Sinidesulfobacterales (Sva0485) by metagenomics and metatranscriptomics.</title>
        <authorList>
            <person name="Tan S."/>
            <person name="Liu J."/>
            <person name="Fang Y."/>
            <person name="Hedlund B."/>
            <person name="Lian Z.-H."/>
            <person name="Huang L.-Y."/>
            <person name="Li J.-T."/>
            <person name="Huang L.-N."/>
            <person name="Li W.-J."/>
            <person name="Jiang H.-C."/>
            <person name="Dong H.-L."/>
            <person name="Shu W.-S."/>
        </authorList>
    </citation>
    <scope>NUCLEOTIDE SEQUENCE [LARGE SCALE GENOMIC DNA]</scope>
    <source>
        <strain evidence="14">AP4</strain>
    </source>
</reference>
<evidence type="ECO:0000256" key="9">
    <source>
        <dbReference type="ARBA" id="ARBA00022842"/>
    </source>
</evidence>
<comment type="caution">
    <text evidence="14">The sequence shown here is derived from an EMBL/GenBank/DDBJ whole genome shotgun (WGS) entry which is preliminary data.</text>
</comment>
<evidence type="ECO:0000256" key="8">
    <source>
        <dbReference type="ARBA" id="ARBA00022741"/>
    </source>
</evidence>
<dbReference type="SUPFAM" id="SSF81891">
    <property type="entry name" value="Poly A polymerase C-terminal region-like"/>
    <property type="match status" value="1"/>
</dbReference>
<feature type="domain" description="Poly A polymerase head" evidence="12">
    <location>
        <begin position="48"/>
        <end position="203"/>
    </location>
</feature>
<dbReference type="GO" id="GO:0046872">
    <property type="term" value="F:metal ion binding"/>
    <property type="evidence" value="ECO:0007669"/>
    <property type="project" value="UniProtKB-KW"/>
</dbReference>
<keyword evidence="5" id="KW-0819">tRNA processing</keyword>
<dbReference type="Gene3D" id="1.10.3090.10">
    <property type="entry name" value="cca-adding enzyme, domain 2"/>
    <property type="match status" value="1"/>
</dbReference>
<dbReference type="InterPro" id="IPR002646">
    <property type="entry name" value="PolA_pol_head_dom"/>
</dbReference>
<evidence type="ECO:0000256" key="5">
    <source>
        <dbReference type="ARBA" id="ARBA00022694"/>
    </source>
</evidence>
<keyword evidence="7" id="KW-0479">Metal-binding</keyword>
<accession>A0A520XCA3</accession>
<evidence type="ECO:0000256" key="2">
    <source>
        <dbReference type="ARBA" id="ARBA00007265"/>
    </source>
</evidence>
<keyword evidence="9" id="KW-0460">Magnesium</keyword>
<dbReference type="GO" id="GO:0000166">
    <property type="term" value="F:nucleotide binding"/>
    <property type="evidence" value="ECO:0007669"/>
    <property type="project" value="UniProtKB-KW"/>
</dbReference>
<evidence type="ECO:0000256" key="3">
    <source>
        <dbReference type="ARBA" id="ARBA00022555"/>
    </source>
</evidence>
<dbReference type="Proteomes" id="UP000322454">
    <property type="component" value="Unassembled WGS sequence"/>
</dbReference>
<dbReference type="Pfam" id="PF01743">
    <property type="entry name" value="PolyA_pol"/>
    <property type="match status" value="1"/>
</dbReference>
<evidence type="ECO:0000259" key="13">
    <source>
        <dbReference type="Pfam" id="PF12627"/>
    </source>
</evidence>
<comment type="similarity">
    <text evidence="2 11">Belongs to the tRNA nucleotidyltransferase/poly(A) polymerase family.</text>
</comment>
<evidence type="ECO:0000256" key="1">
    <source>
        <dbReference type="ARBA" id="ARBA00001946"/>
    </source>
</evidence>
<dbReference type="AlphaFoldDB" id="A0A520XCA3"/>
<dbReference type="InterPro" id="IPR043519">
    <property type="entry name" value="NT_sf"/>
</dbReference>
<proteinExistence type="inferred from homology"/>
<keyword evidence="4 11" id="KW-0808">Transferase</keyword>
<keyword evidence="3" id="KW-0820">tRNA-binding</keyword>
<organism evidence="14 15">
    <name type="scientific">Candidatus Acidulodesulfobacterium acidiphilum</name>
    <dbReference type="NCBI Taxonomy" id="2597224"/>
    <lineage>
        <taxon>Bacteria</taxon>
        <taxon>Deltaproteobacteria</taxon>
        <taxon>Candidatus Acidulodesulfobacterales</taxon>
        <taxon>Candidatus Acidulodesulfobacterium</taxon>
    </lineage>
</organism>
<dbReference type="InterPro" id="IPR052390">
    <property type="entry name" value="tRNA_nt/polyA_polymerase"/>
</dbReference>
<evidence type="ECO:0000256" key="10">
    <source>
        <dbReference type="ARBA" id="ARBA00022884"/>
    </source>
</evidence>
<sequence>MTVPDFFGKYSLEKSIKKIFYDYAYGVSALNLIESIGAVSEKLGFKSFLIGGFPRDVLIYILKSNVETAGHYKSSKVFNDYSGFLDLDVAVEGSSEKFVSFFKNDRNLKFLLNSLNIHERFGTTLAEFYVRGKPLKIDFASLRTEIYVKSGMLPKVDTSATLEEDILRRDFTVNTVAFSINPSNFLELTSYSSGIEDILNKKIKILHEFSFIDDPTRIFRAVRFEKRLGFQIDRITLKLLKNALSQKVLDNISGKRITAELYILFKEKNPEIYFERLNELSVLSSVNQNLRFIKRNKIIIKRISRYFGEAKNFKILNEIFKNIDEGKKLFYLAGIFYGLNEKESAEISERLKLGNTVWKSLKKLLFTDRNEIDNLKNNYKVDNVVELYKNLNKIESKSILFYLFQHEDEKKADLIFKKIVVRYLEKSVLEKPFLKGGDIKAMGICEGPVCGIILNEIKSLKAAGKIKNKADEIKYVESQYLKNIKKINKSKNGGQK</sequence>
<gene>
    <name evidence="14" type="ORF">EVJ48_06115</name>
</gene>
<keyword evidence="10 11" id="KW-0694">RNA-binding</keyword>
<evidence type="ECO:0000256" key="7">
    <source>
        <dbReference type="ARBA" id="ARBA00022723"/>
    </source>
</evidence>
<dbReference type="SUPFAM" id="SSF81301">
    <property type="entry name" value="Nucleotidyltransferase"/>
    <property type="match status" value="1"/>
</dbReference>
<evidence type="ECO:0000259" key="12">
    <source>
        <dbReference type="Pfam" id="PF01743"/>
    </source>
</evidence>
<comment type="cofactor">
    <cofactor evidence="1">
        <name>Mg(2+)</name>
        <dbReference type="ChEBI" id="CHEBI:18420"/>
    </cofactor>
</comment>
<dbReference type="GO" id="GO:0016779">
    <property type="term" value="F:nucleotidyltransferase activity"/>
    <property type="evidence" value="ECO:0007669"/>
    <property type="project" value="UniProtKB-KW"/>
</dbReference>
<evidence type="ECO:0000256" key="6">
    <source>
        <dbReference type="ARBA" id="ARBA00022695"/>
    </source>
</evidence>
<dbReference type="Gene3D" id="3.30.460.10">
    <property type="entry name" value="Beta Polymerase, domain 2"/>
    <property type="match status" value="1"/>
</dbReference>
<dbReference type="GO" id="GO:0008033">
    <property type="term" value="P:tRNA processing"/>
    <property type="evidence" value="ECO:0007669"/>
    <property type="project" value="UniProtKB-KW"/>
</dbReference>
<dbReference type="EMBL" id="SHMQ01000014">
    <property type="protein sequence ID" value="RZV38843.1"/>
    <property type="molecule type" value="Genomic_DNA"/>
</dbReference>
<dbReference type="InterPro" id="IPR032828">
    <property type="entry name" value="PolyA_RNA-bd"/>
</dbReference>
<keyword evidence="6" id="KW-0548">Nucleotidyltransferase</keyword>
<protein>
    <submittedName>
        <fullName evidence="14">CCA tRNA nucleotidyltransferase</fullName>
    </submittedName>
</protein>
<dbReference type="Pfam" id="PF12627">
    <property type="entry name" value="PolyA_pol_RNAbd"/>
    <property type="match status" value="1"/>
</dbReference>
<evidence type="ECO:0000256" key="11">
    <source>
        <dbReference type="RuleBase" id="RU003953"/>
    </source>
</evidence>
<dbReference type="PANTHER" id="PTHR47788">
    <property type="entry name" value="POLYA POLYMERASE"/>
    <property type="match status" value="1"/>
</dbReference>
<evidence type="ECO:0000313" key="14">
    <source>
        <dbReference type="EMBL" id="RZV38843.1"/>
    </source>
</evidence>
<name>A0A520XCA3_9DELT</name>
<evidence type="ECO:0000256" key="4">
    <source>
        <dbReference type="ARBA" id="ARBA00022679"/>
    </source>
</evidence>